<evidence type="ECO:0000256" key="5">
    <source>
        <dbReference type="ARBA" id="ARBA00020256"/>
    </source>
</evidence>
<evidence type="ECO:0000256" key="10">
    <source>
        <dbReference type="ARBA" id="ARBA00023015"/>
    </source>
</evidence>
<feature type="region of interest" description="Disordered" evidence="16">
    <location>
        <begin position="325"/>
        <end position="346"/>
    </location>
</feature>
<evidence type="ECO:0000256" key="13">
    <source>
        <dbReference type="ARBA" id="ARBA00023163"/>
    </source>
</evidence>
<organism evidence="17 18">
    <name type="scientific">Pneumocystis wakefieldiae</name>
    <dbReference type="NCBI Taxonomy" id="38082"/>
    <lineage>
        <taxon>Eukaryota</taxon>
        <taxon>Fungi</taxon>
        <taxon>Dikarya</taxon>
        <taxon>Ascomycota</taxon>
        <taxon>Taphrinomycotina</taxon>
        <taxon>Pneumocystomycetes</taxon>
        <taxon>Pneumocystaceae</taxon>
        <taxon>Pneumocystis</taxon>
    </lineage>
</organism>
<reference evidence="17" key="1">
    <citation type="submission" date="2020-06" db="EMBL/GenBank/DDBJ databases">
        <title>Genomes of multiple members of Pneumocystis genus reveal paths to human pathogen Pneumocystis jirovecii.</title>
        <authorList>
            <person name="Cisse O.H."/>
            <person name="Ma L."/>
            <person name="Dekker J."/>
            <person name="Khil P."/>
            <person name="Jo J."/>
            <person name="Brenchley J."/>
            <person name="Blair R."/>
            <person name="Pahar B."/>
            <person name="Chabe M."/>
            <person name="Van Rompay K.A."/>
            <person name="Keesler R."/>
            <person name="Sukura A."/>
            <person name="Hirsch V."/>
            <person name="Kutty G."/>
            <person name="Liu Y."/>
            <person name="Peng L."/>
            <person name="Chen J."/>
            <person name="Song J."/>
            <person name="Weissenbacher-Lang C."/>
            <person name="Xu J."/>
            <person name="Upham N.S."/>
            <person name="Stajich J.E."/>
            <person name="Cuomo C.A."/>
            <person name="Cushion M.T."/>
            <person name="Kovacs J.A."/>
        </authorList>
    </citation>
    <scope>NUCLEOTIDE SEQUENCE</scope>
    <source>
        <strain evidence="17">2A</strain>
    </source>
</reference>
<dbReference type="PANTHER" id="PTHR10019">
    <property type="entry name" value="SNF5"/>
    <property type="match status" value="1"/>
</dbReference>
<evidence type="ECO:0000256" key="6">
    <source>
        <dbReference type="ARBA" id="ARBA00022692"/>
    </source>
</evidence>
<keyword evidence="18" id="KW-1185">Reference proteome</keyword>
<feature type="compositionally biased region" description="Basic and acidic residues" evidence="16">
    <location>
        <begin position="325"/>
        <end position="340"/>
    </location>
</feature>
<evidence type="ECO:0000256" key="9">
    <source>
        <dbReference type="ARBA" id="ARBA00022989"/>
    </source>
</evidence>
<dbReference type="GO" id="GO:0000228">
    <property type="term" value="C:nuclear chromosome"/>
    <property type="evidence" value="ECO:0007669"/>
    <property type="project" value="InterPro"/>
</dbReference>
<evidence type="ECO:0000256" key="1">
    <source>
        <dbReference type="ARBA" id="ARBA00004123"/>
    </source>
</evidence>
<comment type="similarity">
    <text evidence="3">Belongs to the SRP receptor beta subunit family.</text>
</comment>
<gene>
    <name evidence="17" type="ORF">MERGE_000112</name>
</gene>
<protein>
    <recommendedName>
        <fullName evidence="5">Signal recognition particle receptor subunit beta</fullName>
    </recommendedName>
</protein>
<keyword evidence="10" id="KW-0805">Transcription regulation</keyword>
<evidence type="ECO:0000313" key="18">
    <source>
        <dbReference type="Proteomes" id="UP000663699"/>
    </source>
</evidence>
<evidence type="ECO:0000256" key="15">
    <source>
        <dbReference type="ARBA" id="ARBA00023242"/>
    </source>
</evidence>
<dbReference type="AlphaFoldDB" id="A0A899FZY0"/>
<keyword evidence="9" id="KW-1133">Transmembrane helix</keyword>
<evidence type="ECO:0000256" key="7">
    <source>
        <dbReference type="ARBA" id="ARBA00022741"/>
    </source>
</evidence>
<keyword evidence="6" id="KW-0812">Transmembrane</keyword>
<evidence type="ECO:0000256" key="4">
    <source>
        <dbReference type="ARBA" id="ARBA00010239"/>
    </source>
</evidence>
<keyword evidence="11" id="KW-0342">GTP-binding</keyword>
<evidence type="ECO:0000256" key="12">
    <source>
        <dbReference type="ARBA" id="ARBA00023136"/>
    </source>
</evidence>
<dbReference type="GO" id="GO:0005525">
    <property type="term" value="F:GTP binding"/>
    <property type="evidence" value="ECO:0007669"/>
    <property type="project" value="UniProtKB-KW"/>
</dbReference>
<comment type="similarity">
    <text evidence="4">Belongs to the SNF5 family.</text>
</comment>
<dbReference type="Pfam" id="PF09439">
    <property type="entry name" value="SRPRB"/>
    <property type="match status" value="1"/>
</dbReference>
<keyword evidence="7" id="KW-0547">Nucleotide-binding</keyword>
<name>A0A899FZY0_9ASCO</name>
<dbReference type="InterPro" id="IPR027417">
    <property type="entry name" value="P-loop_NTPase"/>
</dbReference>
<dbReference type="GO" id="GO:0005789">
    <property type="term" value="C:endoplasmic reticulum membrane"/>
    <property type="evidence" value="ECO:0007669"/>
    <property type="project" value="UniProtKB-SubCell"/>
</dbReference>
<dbReference type="GO" id="GO:0006338">
    <property type="term" value="P:chromatin remodeling"/>
    <property type="evidence" value="ECO:0007669"/>
    <property type="project" value="InterPro"/>
</dbReference>
<dbReference type="OrthoDB" id="515064at2759"/>
<keyword evidence="8" id="KW-0256">Endoplasmic reticulum</keyword>
<keyword evidence="12" id="KW-0472">Membrane</keyword>
<evidence type="ECO:0000256" key="11">
    <source>
        <dbReference type="ARBA" id="ARBA00023134"/>
    </source>
</evidence>
<dbReference type="Gene3D" id="3.40.50.300">
    <property type="entry name" value="P-loop containing nucleotide triphosphate hydrolases"/>
    <property type="match status" value="1"/>
</dbReference>
<dbReference type="Pfam" id="PF04855">
    <property type="entry name" value="SNF5"/>
    <property type="match status" value="1"/>
</dbReference>
<dbReference type="Proteomes" id="UP000663699">
    <property type="component" value="Chromosome 8"/>
</dbReference>
<evidence type="ECO:0000256" key="8">
    <source>
        <dbReference type="ARBA" id="ARBA00022824"/>
    </source>
</evidence>
<evidence type="ECO:0000256" key="3">
    <source>
        <dbReference type="ARBA" id="ARBA00005619"/>
    </source>
</evidence>
<comment type="subcellular location">
    <subcellularLocation>
        <location evidence="2">Endoplasmic reticulum membrane</location>
        <topology evidence="2">Single-pass membrane protein</topology>
    </subcellularLocation>
    <subcellularLocation>
        <location evidence="1">Nucleus</location>
    </subcellularLocation>
</comment>
<evidence type="ECO:0000313" key="17">
    <source>
        <dbReference type="EMBL" id="QSL65834.1"/>
    </source>
</evidence>
<evidence type="ECO:0000256" key="14">
    <source>
        <dbReference type="ARBA" id="ARBA00023170"/>
    </source>
</evidence>
<sequence length="713" mass="82419">MEVTCIRNSSEILSEFEQRDDVYQEILLQQQERQLELIHQKKEELCRLSKIQKLRLSGIEGSIQVFGLGYSGYGNGWTGIKPRMLYPREQRAMKNKARRFKISREMMLNQSECPEFLVPVRIDVDSDRYRLRDTFTWNLYEMSISPEFFAEVLCEDFSLPPHPHFATSIAKCITDQVSEYQHHVFSDALHAAEMSEELLDPKLPYTAHKDDDMRIQVKLDIIVAQYNLVDTFEWDINNPYNDPEVFAERMCLELALTGEFKTAIAHSIREQAQMYTKSLFLVGYTFDGGPVEDEDIKTMILPTVSCIFRPFEMLNEYSPVLHELSEPELEKQSKENERDARRKRRQFRARRGISFPEFNERLRTQRTPLVHSVLVPENFCIDQCGINKTSILSMNDDDADSLNEKQRSPIPSRDIRTRTLAQQNACSPSMSPSLPQRLVLKFKIPRLKEFLSNTSDNKSDSSPPIASSQLPQWLVTALDTLRQRYPDDLFEGFVRQGNDPSETILRIRCNDCPDSSKKPLSPYSSRTEAKKDFVMIPPIILFSSYTSTQPNEAVCCFFPGKKAILVDFPGHLKFYHLFSEIRHIACIIFMIDSSSMMKNAGHVVNQLYTLLKDARSRKIRDILIAANKEDLFTSLPCEKITSIIEEKLSEIVLSRSRGIAEIDREIDDDDDWLLHSDGSVRLDNVEGFNIVVLTGSVKNDHFSPWTNWMSRFF</sequence>
<keyword evidence="15" id="KW-0539">Nucleus</keyword>
<dbReference type="InterPro" id="IPR006939">
    <property type="entry name" value="SNF5"/>
</dbReference>
<evidence type="ECO:0000256" key="16">
    <source>
        <dbReference type="SAM" id="MobiDB-lite"/>
    </source>
</evidence>
<evidence type="ECO:0000256" key="2">
    <source>
        <dbReference type="ARBA" id="ARBA00004389"/>
    </source>
</evidence>
<dbReference type="InterPro" id="IPR019009">
    <property type="entry name" value="SRP_receptor_beta_su"/>
</dbReference>
<accession>A0A899FZY0</accession>
<keyword evidence="14" id="KW-0675">Receptor</keyword>
<proteinExistence type="inferred from homology"/>
<dbReference type="SUPFAM" id="SSF52540">
    <property type="entry name" value="P-loop containing nucleoside triphosphate hydrolases"/>
    <property type="match status" value="1"/>
</dbReference>
<keyword evidence="13" id="KW-0804">Transcription</keyword>
<dbReference type="EMBL" id="CP054539">
    <property type="protein sequence ID" value="QSL65834.1"/>
    <property type="molecule type" value="Genomic_DNA"/>
</dbReference>